<keyword evidence="7" id="KW-0816">Tricarboxylic acid cycle</keyword>
<dbReference type="Pfam" id="PF05681">
    <property type="entry name" value="Fumerase"/>
    <property type="match status" value="1"/>
</dbReference>
<dbReference type="PIRSF" id="PIRSF001394">
    <property type="entry name" value="Fe_dep_fumar_hy"/>
    <property type="match status" value="1"/>
</dbReference>
<evidence type="ECO:0000256" key="7">
    <source>
        <dbReference type="ARBA" id="ARBA00022532"/>
    </source>
</evidence>
<dbReference type="AlphaFoldDB" id="A0A9W5TDI4"/>
<dbReference type="GO" id="GO:0004333">
    <property type="term" value="F:fumarate hydratase activity"/>
    <property type="evidence" value="ECO:0007669"/>
    <property type="project" value="UniProtKB-EC"/>
</dbReference>
<dbReference type="PANTHER" id="PTHR30389">
    <property type="entry name" value="FUMARATE HYDRATASE-RELATED"/>
    <property type="match status" value="1"/>
</dbReference>
<evidence type="ECO:0000259" key="13">
    <source>
        <dbReference type="Pfam" id="PF05683"/>
    </source>
</evidence>
<evidence type="ECO:0000256" key="4">
    <source>
        <dbReference type="ARBA" id="ARBA00011738"/>
    </source>
</evidence>
<dbReference type="InterPro" id="IPR051208">
    <property type="entry name" value="Class-I_Fumarase/Tartrate_DH"/>
</dbReference>
<comment type="caution">
    <text evidence="14">The sequence shown here is derived from an EMBL/GenBank/DDBJ whole genome shotgun (WGS) entry which is preliminary data.</text>
</comment>
<evidence type="ECO:0000256" key="9">
    <source>
        <dbReference type="ARBA" id="ARBA00023004"/>
    </source>
</evidence>
<evidence type="ECO:0000256" key="5">
    <source>
        <dbReference type="ARBA" id="ARBA00012921"/>
    </source>
</evidence>
<keyword evidence="10" id="KW-0411">Iron-sulfur</keyword>
<evidence type="ECO:0000256" key="11">
    <source>
        <dbReference type="ARBA" id="ARBA00023239"/>
    </source>
</evidence>
<comment type="pathway">
    <text evidence="2">Carbohydrate metabolism; tricarboxylic acid cycle; (S)-malate from fumarate: step 1/1.</text>
</comment>
<dbReference type="SUPFAM" id="SSF117457">
    <property type="entry name" value="FumA C-terminal domain-like"/>
    <property type="match status" value="1"/>
</dbReference>
<dbReference type="InterPro" id="IPR004647">
    <property type="entry name" value="Fe-S_hydro-lyase_TtdB-typ_cat"/>
</dbReference>
<name>A0A9W5TDI4_BABOV</name>
<protein>
    <recommendedName>
        <fullName evidence="5">fumarate hydratase</fullName>
        <ecNumber evidence="5">4.2.1.2</ecNumber>
    </recommendedName>
</protein>
<comment type="subunit">
    <text evidence="4">Homodimer.</text>
</comment>
<evidence type="ECO:0000256" key="10">
    <source>
        <dbReference type="ARBA" id="ARBA00023014"/>
    </source>
</evidence>
<dbReference type="InterPro" id="IPR004646">
    <property type="entry name" value="Fe-S_hydro-lyase_TtdA-typ_cat"/>
</dbReference>
<feature type="domain" description="Fe-S hydro-lyase tartrate dehydratase beta-type catalytic" evidence="13">
    <location>
        <begin position="369"/>
        <end position="574"/>
    </location>
</feature>
<dbReference type="InterPro" id="IPR011167">
    <property type="entry name" value="Fe_dep_fumarate_hydratase"/>
</dbReference>
<gene>
    <name evidence="14" type="ORF">BaOVIS_031600</name>
</gene>
<dbReference type="GO" id="GO:0051539">
    <property type="term" value="F:4 iron, 4 sulfur cluster binding"/>
    <property type="evidence" value="ECO:0007669"/>
    <property type="project" value="UniProtKB-KW"/>
</dbReference>
<comment type="similarity">
    <text evidence="3">Belongs to the class-I fumarase family.</text>
</comment>
<reference evidence="14" key="1">
    <citation type="submission" date="2019-12" db="EMBL/GenBank/DDBJ databases">
        <title>Genome sequence of Babesia ovis.</title>
        <authorList>
            <person name="Yamagishi J."/>
            <person name="Sevinc F."/>
            <person name="Xuan X."/>
        </authorList>
    </citation>
    <scope>NUCLEOTIDE SEQUENCE</scope>
    <source>
        <strain evidence="14">Selcuk</strain>
    </source>
</reference>
<evidence type="ECO:0000256" key="1">
    <source>
        <dbReference type="ARBA" id="ARBA00001966"/>
    </source>
</evidence>
<dbReference type="PANTHER" id="PTHR30389:SF0">
    <property type="entry name" value="FUMARATE HYDRATASE CLASS I, AEROBIC"/>
    <property type="match status" value="1"/>
</dbReference>
<keyword evidence="9" id="KW-0408">Iron</keyword>
<evidence type="ECO:0000256" key="6">
    <source>
        <dbReference type="ARBA" id="ARBA00022485"/>
    </source>
</evidence>
<organism evidence="14 15">
    <name type="scientific">Babesia ovis</name>
    <dbReference type="NCBI Taxonomy" id="5869"/>
    <lineage>
        <taxon>Eukaryota</taxon>
        <taxon>Sar</taxon>
        <taxon>Alveolata</taxon>
        <taxon>Apicomplexa</taxon>
        <taxon>Aconoidasida</taxon>
        <taxon>Piroplasmida</taxon>
        <taxon>Babesiidae</taxon>
        <taxon>Babesia</taxon>
    </lineage>
</organism>
<dbReference type="Gene3D" id="3.20.130.10">
    <property type="entry name" value="Fe-S hydro-lyase, tartrate dehydratase beta-type, catalytic domain"/>
    <property type="match status" value="1"/>
</dbReference>
<feature type="domain" description="Fe-S hydro-lyase tartrate dehydratase alpha-type catalytic" evidence="12">
    <location>
        <begin position="89"/>
        <end position="363"/>
    </location>
</feature>
<dbReference type="GO" id="GO:0006099">
    <property type="term" value="P:tricarboxylic acid cycle"/>
    <property type="evidence" value="ECO:0007669"/>
    <property type="project" value="UniProtKB-KW"/>
</dbReference>
<evidence type="ECO:0000256" key="3">
    <source>
        <dbReference type="ARBA" id="ARBA00008876"/>
    </source>
</evidence>
<dbReference type="OrthoDB" id="411469at2759"/>
<evidence type="ECO:0000313" key="15">
    <source>
        <dbReference type="Proteomes" id="UP001057455"/>
    </source>
</evidence>
<evidence type="ECO:0000256" key="8">
    <source>
        <dbReference type="ARBA" id="ARBA00022723"/>
    </source>
</evidence>
<dbReference type="InterPro" id="IPR036660">
    <property type="entry name" value="Fe-S_hydroAse_TtdB_cat_sf"/>
</dbReference>
<keyword evidence="15" id="KW-1185">Reference proteome</keyword>
<evidence type="ECO:0000259" key="12">
    <source>
        <dbReference type="Pfam" id="PF05681"/>
    </source>
</evidence>
<dbReference type="GO" id="GO:0046872">
    <property type="term" value="F:metal ion binding"/>
    <property type="evidence" value="ECO:0007669"/>
    <property type="project" value="UniProtKB-KW"/>
</dbReference>
<keyword evidence="11" id="KW-0456">Lyase</keyword>
<sequence length="576" mass="62729">MMRCNPCDGSKCLATQASPCVAKPAEAPIFDERFVDPLKAGKAGSCGEFDRLDDLSGLISHVDSGLKSPVDNKAVKMLVVPPEVIQGLTERAFVEIMHFLRTEHLAQLRKILDDPEASNNDRFVAMQLLKNACVASGKILPGCQDTGTAIVLGKRGNRIFSEKDEAAIAKGVYNAYVKSKFRYSQMSPVTMFEEVSTKCNLPAQIELYSKEGASYDFLFIAKGGGSANKTFLYQQTKAVLNPKVLLEFLMEQIKTIGTSACPPYHLAVVIGGLSAEMTLKTVKLASCKYLDGLPTEGTNFGTAFRDLQLEQQLLENTRTLGIGAQFGGKYFCHDVRVVRLPRHGASCPIGIGVSCSADRQIMAKIDESGVYIERLEHDPAQFLPNIEETDGTQEVHVNLDAGIKKVLEQIRQYPIKQRVLLSGTVIVARDIAHARLSQILDETGDLPAYVKEYPIYYAGPAKKPDGFVSGSFGPTTAGRMDSYAAKFMEKGASLITLAKGNRSRAFANACKKYKGIYLGSVGGPAALIAKDCITSVEVIDFPDLGMEAVHKITVKDFPAFVVVDAQGNDFYQEWCG</sequence>
<comment type="cofactor">
    <cofactor evidence="1">
        <name>[4Fe-4S] cluster</name>
        <dbReference type="ChEBI" id="CHEBI:49883"/>
    </cofactor>
</comment>
<dbReference type="Pfam" id="PF05683">
    <property type="entry name" value="Fumerase_C"/>
    <property type="match status" value="1"/>
</dbReference>
<dbReference type="EMBL" id="BLIY01000024">
    <property type="protein sequence ID" value="GFE55756.1"/>
    <property type="molecule type" value="Genomic_DNA"/>
</dbReference>
<keyword evidence="8" id="KW-0479">Metal-binding</keyword>
<dbReference type="NCBIfam" id="TIGR00723">
    <property type="entry name" value="ttdB_fumA_fumB"/>
    <property type="match status" value="1"/>
</dbReference>
<accession>A0A9W5TDI4</accession>
<dbReference type="Proteomes" id="UP001057455">
    <property type="component" value="Unassembled WGS sequence"/>
</dbReference>
<proteinExistence type="inferred from homology"/>
<evidence type="ECO:0000313" key="14">
    <source>
        <dbReference type="EMBL" id="GFE55756.1"/>
    </source>
</evidence>
<keyword evidence="6" id="KW-0004">4Fe-4S</keyword>
<evidence type="ECO:0000256" key="2">
    <source>
        <dbReference type="ARBA" id="ARBA00004859"/>
    </source>
</evidence>
<dbReference type="EC" id="4.2.1.2" evidence="5"/>